<dbReference type="VEuPathDB" id="FungiDB:SCHCODRAFT_01153136"/>
<dbReference type="GO" id="GO:0016020">
    <property type="term" value="C:membrane"/>
    <property type="evidence" value="ECO:0007669"/>
    <property type="project" value="UniProtKB-SubCell"/>
</dbReference>
<dbReference type="eggNOG" id="KOG0254">
    <property type="taxonomic scope" value="Eukaryota"/>
</dbReference>
<sequence>MAPSRPLPEWTIVDFIHRGYWWKNRGILMLNLCLILPLLTASVNGLDSSLVNGLQILPDWQNYFDHPHGRTLGLINSAQNIGGLAALPLTPLASDRLGRRVALFIGSTIMLGGVALQYAANSVKLFMAARIVIGFGLAFCTNSAPLLLIELAYPTQRGKITSIYNSSWYAGSMLSAWVCYGAFDKALGQWTWRVPTLVQGVVPLLQVCLVWFIPESPRFLVAKGYEGKARKILAKYHANAGDEHDPLVVFELAQIRHAIRMEEEATRITSWLTLFSTPGNRKRMRLIIAIAIFSQWSGNGLVSYYINLVLEGVGIRSTETKAAINGGLQVFNMCVAFTAAMLVDWVGRRTLFIVSTAGMLVCFTSWTTTTALFDVFQSTVAAKATIPLIFIFYFFYDVAYTPMLVAYTLEILPYKIRARGFAVMNLTVFLTTAFNQFVNPWALDAIGWHYYIVYCGWLVLELVFVLVYVVETKGKTLEETALIFDGEEQQRDLAAFGEEAATHTMTMQAVATLQRLASKPPSIHDHDSITDEGTDKSCERMVKSRLSDEIRTVARSQPALDEDALSYHTSDPPLYSYEADQHRHPFSYHGDARSDSEINLDSALGYYARRASFAESYERQVYSLDGHGRAVSPNGSDFKFTAV</sequence>
<dbReference type="FunFam" id="1.20.1250.20:FF:000117">
    <property type="entry name" value="MFS hexose transporter"/>
    <property type="match status" value="1"/>
</dbReference>
<organism evidence="12">
    <name type="scientific">Schizophyllum commune (strain H4-8 / FGSC 9210)</name>
    <name type="common">Split gill fungus</name>
    <dbReference type="NCBI Taxonomy" id="578458"/>
    <lineage>
        <taxon>Eukaryota</taxon>
        <taxon>Fungi</taxon>
        <taxon>Dikarya</taxon>
        <taxon>Basidiomycota</taxon>
        <taxon>Agaricomycotina</taxon>
        <taxon>Agaricomycetes</taxon>
        <taxon>Agaricomycetidae</taxon>
        <taxon>Agaricales</taxon>
        <taxon>Schizophyllaceae</taxon>
        <taxon>Schizophyllum</taxon>
    </lineage>
</organism>
<comment type="catalytic activity">
    <reaction evidence="7">
        <text>myo-inositol(out) + H(+)(out) = myo-inositol(in) + H(+)(in)</text>
        <dbReference type="Rhea" id="RHEA:60364"/>
        <dbReference type="ChEBI" id="CHEBI:15378"/>
        <dbReference type="ChEBI" id="CHEBI:17268"/>
    </reaction>
</comment>
<feature type="transmembrane region" description="Helical" evidence="9">
    <location>
        <begin position="350"/>
        <end position="373"/>
    </location>
</feature>
<feature type="transmembrane region" description="Helical" evidence="9">
    <location>
        <begin position="421"/>
        <end position="442"/>
    </location>
</feature>
<dbReference type="GeneID" id="9589434"/>
<dbReference type="PANTHER" id="PTHR48022">
    <property type="entry name" value="PLASTIDIC GLUCOSE TRANSPORTER 4"/>
    <property type="match status" value="1"/>
</dbReference>
<dbReference type="Proteomes" id="UP000007431">
    <property type="component" value="Unassembled WGS sequence"/>
</dbReference>
<evidence type="ECO:0000256" key="1">
    <source>
        <dbReference type="ARBA" id="ARBA00004141"/>
    </source>
</evidence>
<keyword evidence="6 9" id="KW-0472">Membrane</keyword>
<protein>
    <recommendedName>
        <fullName evidence="10">Major facilitator superfamily (MFS) profile domain-containing protein</fullName>
    </recommendedName>
</protein>
<dbReference type="OrthoDB" id="6133115at2759"/>
<comment type="subcellular location">
    <subcellularLocation>
        <location evidence="1">Membrane</location>
        <topology evidence="1">Multi-pass membrane protein</topology>
    </subcellularLocation>
</comment>
<dbReference type="InterPro" id="IPR036259">
    <property type="entry name" value="MFS_trans_sf"/>
</dbReference>
<keyword evidence="12" id="KW-1185">Reference proteome</keyword>
<dbReference type="RefSeq" id="XP_003032083.1">
    <property type="nucleotide sequence ID" value="XM_003032037.1"/>
</dbReference>
<evidence type="ECO:0000256" key="2">
    <source>
        <dbReference type="ARBA" id="ARBA00010992"/>
    </source>
</evidence>
<dbReference type="InterPro" id="IPR003663">
    <property type="entry name" value="Sugar/inositol_transpt"/>
</dbReference>
<feature type="transmembrane region" description="Helical" evidence="9">
    <location>
        <begin position="448"/>
        <end position="470"/>
    </location>
</feature>
<accession>D8Q479</accession>
<dbReference type="InterPro" id="IPR005829">
    <property type="entry name" value="Sugar_transporter_CS"/>
</dbReference>
<feature type="transmembrane region" description="Helical" evidence="9">
    <location>
        <begin position="101"/>
        <end position="120"/>
    </location>
</feature>
<gene>
    <name evidence="11" type="ORF">SCHCODRAFT_67843</name>
</gene>
<keyword evidence="3 8" id="KW-0813">Transport</keyword>
<dbReference type="InParanoid" id="D8Q479"/>
<feature type="transmembrane region" description="Helical" evidence="9">
    <location>
        <begin position="385"/>
        <end position="409"/>
    </location>
</feature>
<dbReference type="Pfam" id="PF00083">
    <property type="entry name" value="Sugar_tr"/>
    <property type="match status" value="1"/>
</dbReference>
<evidence type="ECO:0000256" key="4">
    <source>
        <dbReference type="ARBA" id="ARBA00022692"/>
    </source>
</evidence>
<evidence type="ECO:0000313" key="12">
    <source>
        <dbReference type="Proteomes" id="UP000007431"/>
    </source>
</evidence>
<keyword evidence="4 9" id="KW-0812">Transmembrane</keyword>
<reference evidence="11 12" key="1">
    <citation type="journal article" date="2010" name="Nat. Biotechnol.">
        <title>Genome sequence of the model mushroom Schizophyllum commune.</title>
        <authorList>
            <person name="Ohm R.A."/>
            <person name="de Jong J.F."/>
            <person name="Lugones L.G."/>
            <person name="Aerts A."/>
            <person name="Kothe E."/>
            <person name="Stajich J.E."/>
            <person name="de Vries R.P."/>
            <person name="Record E."/>
            <person name="Levasseur A."/>
            <person name="Baker S.E."/>
            <person name="Bartholomew K.A."/>
            <person name="Coutinho P.M."/>
            <person name="Erdmann S."/>
            <person name="Fowler T.J."/>
            <person name="Gathman A.C."/>
            <person name="Lombard V."/>
            <person name="Henrissat B."/>
            <person name="Knabe N."/>
            <person name="Kuees U."/>
            <person name="Lilly W.W."/>
            <person name="Lindquist E."/>
            <person name="Lucas S."/>
            <person name="Magnuson J.K."/>
            <person name="Piumi F."/>
            <person name="Raudaskoski M."/>
            <person name="Salamov A."/>
            <person name="Schmutz J."/>
            <person name="Schwarze F.W.M.R."/>
            <person name="vanKuyk P.A."/>
            <person name="Horton J.S."/>
            <person name="Grigoriev I.V."/>
            <person name="Woesten H.A.B."/>
        </authorList>
    </citation>
    <scope>NUCLEOTIDE SEQUENCE [LARGE SCALE GENOMIC DNA]</scope>
    <source>
        <strain evidence="12">H4-8 / FGSC 9210</strain>
    </source>
</reference>
<feature type="domain" description="Major facilitator superfamily (MFS) profile" evidence="10">
    <location>
        <begin position="33"/>
        <end position="473"/>
    </location>
</feature>
<dbReference type="AlphaFoldDB" id="D8Q479"/>
<evidence type="ECO:0000256" key="7">
    <source>
        <dbReference type="ARBA" id="ARBA00049119"/>
    </source>
</evidence>
<evidence type="ECO:0000256" key="5">
    <source>
        <dbReference type="ARBA" id="ARBA00022989"/>
    </source>
</evidence>
<evidence type="ECO:0000256" key="8">
    <source>
        <dbReference type="RuleBase" id="RU003346"/>
    </source>
</evidence>
<feature type="transmembrane region" description="Helical" evidence="9">
    <location>
        <begin position="27"/>
        <end position="46"/>
    </location>
</feature>
<comment type="similarity">
    <text evidence="2 8">Belongs to the major facilitator superfamily. Sugar transporter (TC 2.A.1.1) family.</text>
</comment>
<dbReference type="OMA" id="DFIHRGP"/>
<dbReference type="KEGG" id="scm:SCHCO_01153136"/>
<dbReference type="NCBIfam" id="TIGR00879">
    <property type="entry name" value="SP"/>
    <property type="match status" value="1"/>
</dbReference>
<dbReference type="PROSITE" id="PS00216">
    <property type="entry name" value="SUGAR_TRANSPORT_1"/>
    <property type="match status" value="1"/>
</dbReference>
<dbReference type="Gene3D" id="1.20.1250.20">
    <property type="entry name" value="MFS general substrate transporter like domains"/>
    <property type="match status" value="1"/>
</dbReference>
<dbReference type="InterPro" id="IPR020846">
    <property type="entry name" value="MFS_dom"/>
</dbReference>
<dbReference type="SUPFAM" id="SSF103473">
    <property type="entry name" value="MFS general substrate transporter"/>
    <property type="match status" value="1"/>
</dbReference>
<feature type="transmembrane region" description="Helical" evidence="9">
    <location>
        <begin position="286"/>
        <end position="306"/>
    </location>
</feature>
<dbReference type="InterPro" id="IPR005828">
    <property type="entry name" value="MFS_sugar_transport-like"/>
</dbReference>
<feature type="transmembrane region" description="Helical" evidence="9">
    <location>
        <begin position="326"/>
        <end position="343"/>
    </location>
</feature>
<evidence type="ECO:0000259" key="10">
    <source>
        <dbReference type="PROSITE" id="PS50850"/>
    </source>
</evidence>
<proteinExistence type="inferred from homology"/>
<name>D8Q479_SCHCM</name>
<evidence type="ECO:0000313" key="11">
    <source>
        <dbReference type="EMBL" id="EFI97180.1"/>
    </source>
</evidence>
<dbReference type="HOGENOM" id="CLU_001265_30_13_1"/>
<dbReference type="PANTHER" id="PTHR48022:SF64">
    <property type="entry name" value="MAJOR FACILITATOR SUPERFAMILY (MFS) PROFILE DOMAIN-CONTAINING PROTEIN"/>
    <property type="match status" value="1"/>
</dbReference>
<dbReference type="EMBL" id="GL377306">
    <property type="protein sequence ID" value="EFI97180.1"/>
    <property type="molecule type" value="Genomic_DNA"/>
</dbReference>
<evidence type="ECO:0000256" key="3">
    <source>
        <dbReference type="ARBA" id="ARBA00022448"/>
    </source>
</evidence>
<evidence type="ECO:0000256" key="9">
    <source>
        <dbReference type="SAM" id="Phobius"/>
    </source>
</evidence>
<keyword evidence="5 9" id="KW-1133">Transmembrane helix</keyword>
<feature type="transmembrane region" description="Helical" evidence="9">
    <location>
        <begin position="126"/>
        <end position="151"/>
    </location>
</feature>
<dbReference type="InterPro" id="IPR050360">
    <property type="entry name" value="MFS_Sugar_Transporters"/>
</dbReference>
<dbReference type="GO" id="GO:0005351">
    <property type="term" value="F:carbohydrate:proton symporter activity"/>
    <property type="evidence" value="ECO:0007669"/>
    <property type="project" value="TreeGrafter"/>
</dbReference>
<dbReference type="PROSITE" id="PS50850">
    <property type="entry name" value="MFS"/>
    <property type="match status" value="1"/>
</dbReference>
<evidence type="ECO:0000256" key="6">
    <source>
        <dbReference type="ARBA" id="ARBA00023136"/>
    </source>
</evidence>